<dbReference type="PANTHER" id="PTHR12419:SF11">
    <property type="entry name" value="OTU DOMAIN-CONTAINING PROTEIN DDB_G0284757"/>
    <property type="match status" value="1"/>
</dbReference>
<sequence length="883" mass="101085">MDCSRDVNNKKQRITRDWGVQNILQSTDNIQQALKAKKFIRKNAAEQLAKLSLNKPEGSQDEQIKQDIVVSIRQSGIWNHQAIDIAVDALVKVFKIRLNIYDADLGSTIQMGDEQNSRQTVNLQRIRIQGQEHYQLVERSGVVRDVPADGNCFFASVSLGLYGDEDSWIHLRNETANYVDNHWGDYKEFIAEPSENVSLNDRLSELTESRPHIKDNILDITARNLKKNLCSFIDRNVTPVQVIAKEDEITLRNVLHHFLSIYDVQKLAEIKQAITRWLLDPVEEKRQLGRLQALAQRSQHSLRCLEFREQASQQKHKDVNSLKIFATAISNDLVTIMVDTGINPHQLLALLETTEAAKLIEDAGLLGASCEDLADILQGMAEDPDLPPEYRRIKESSVQRQIEQLKEEFEESLIALARFDQDIDVEGFFIVSDRQLEAFNWHSPVNNTYTAKVDDVVSRQGVSRREVIAPRVRRLLEKSFMQRVAVNHLYDDVVYNGPLFMVRSVINPEQRELYYDGEISERSVRRHLNNNRAARMVSLKQHMASAPFIFGEGMPVSDMVLDGLNYGYKGLSIDVLNRQLIDNLAISIFRLNRIGLWSNTIIPRMTLTGIMDFHWMDGLEDDTVELLFQGLRNPADNNELDSLLLFSSLMQIGKKIKGDTFDEHQIAGLIEDGLYPFMLDKLALKLDELAHLLFLLPYGVDGERGIIDIAAKINEERAEDEAPYNPVTDWKMLVTTLADKGRFSKRLEVRLRNLQEKIDNIPLPMFYSYLAQQSNIIVIEENEAQEFLANYDPSGQIVFTPPAEQPDQRFMVLRPDSIEVYDGREAEPIEFYRFESSNFSALRAIIETDAIRLTNLQRRQPTDADNRAALEQFALNILARHKG</sequence>
<dbReference type="SUPFAM" id="SSF54001">
    <property type="entry name" value="Cysteine proteinases"/>
    <property type="match status" value="1"/>
</dbReference>
<dbReference type="CDD" id="cd22744">
    <property type="entry name" value="OTU"/>
    <property type="match status" value="1"/>
</dbReference>
<name>A0A6B9FXZ2_PANCY</name>
<dbReference type="AlphaFoldDB" id="A0A6B9FXZ2"/>
<dbReference type="GO" id="GO:0016579">
    <property type="term" value="P:protein deubiquitination"/>
    <property type="evidence" value="ECO:0007669"/>
    <property type="project" value="TreeGrafter"/>
</dbReference>
<feature type="domain" description="OTU" evidence="1">
    <location>
        <begin position="141"/>
        <end position="264"/>
    </location>
</feature>
<dbReference type="InterPro" id="IPR050704">
    <property type="entry name" value="Peptidase_C85-like"/>
</dbReference>
<dbReference type="PROSITE" id="PS50802">
    <property type="entry name" value="OTU"/>
    <property type="match status" value="1"/>
</dbReference>
<evidence type="ECO:0000259" key="1">
    <source>
        <dbReference type="PROSITE" id="PS50802"/>
    </source>
</evidence>
<reference evidence="2 3" key="1">
    <citation type="submission" date="2017-11" db="EMBL/GenBank/DDBJ databases">
        <title>Genome sequence of Pantoea cypripedii NE1.</title>
        <authorList>
            <person name="Nascimento F.X."/>
        </authorList>
    </citation>
    <scope>NUCLEOTIDE SEQUENCE [LARGE SCALE GENOMIC DNA]</scope>
    <source>
        <strain evidence="2 3">NE1</strain>
    </source>
</reference>
<evidence type="ECO:0000313" key="3">
    <source>
        <dbReference type="Proteomes" id="UP000502005"/>
    </source>
</evidence>
<dbReference type="Gene3D" id="3.90.70.80">
    <property type="match status" value="1"/>
</dbReference>
<dbReference type="InterPro" id="IPR003323">
    <property type="entry name" value="OTU_dom"/>
</dbReference>
<protein>
    <recommendedName>
        <fullName evidence="1">OTU domain-containing protein</fullName>
    </recommendedName>
</protein>
<organism evidence="2 3">
    <name type="scientific">Pantoea cypripedii</name>
    <name type="common">Pectobacterium cypripedii</name>
    <name type="synonym">Erwinia cypripedii</name>
    <dbReference type="NCBI Taxonomy" id="55209"/>
    <lineage>
        <taxon>Bacteria</taxon>
        <taxon>Pseudomonadati</taxon>
        <taxon>Pseudomonadota</taxon>
        <taxon>Gammaproteobacteria</taxon>
        <taxon>Enterobacterales</taxon>
        <taxon>Erwiniaceae</taxon>
        <taxon>Pantoea</taxon>
    </lineage>
</organism>
<dbReference type="InterPro" id="IPR038765">
    <property type="entry name" value="Papain-like_cys_pep_sf"/>
</dbReference>
<dbReference type="PANTHER" id="PTHR12419">
    <property type="entry name" value="OTU DOMAIN CONTAINING PROTEIN"/>
    <property type="match status" value="1"/>
</dbReference>
<proteinExistence type="predicted"/>
<gene>
    <name evidence="2" type="ORF">CUN67_11790</name>
</gene>
<dbReference type="Pfam" id="PF02338">
    <property type="entry name" value="OTU"/>
    <property type="match status" value="1"/>
</dbReference>
<accession>A0A6B9FXZ2</accession>
<dbReference type="Proteomes" id="UP000502005">
    <property type="component" value="Chromosome"/>
</dbReference>
<dbReference type="GO" id="GO:0004843">
    <property type="term" value="F:cysteine-type deubiquitinase activity"/>
    <property type="evidence" value="ECO:0007669"/>
    <property type="project" value="TreeGrafter"/>
</dbReference>
<evidence type="ECO:0000313" key="2">
    <source>
        <dbReference type="EMBL" id="QGY29574.1"/>
    </source>
</evidence>
<dbReference type="EMBL" id="CP024768">
    <property type="protein sequence ID" value="QGY29574.1"/>
    <property type="molecule type" value="Genomic_DNA"/>
</dbReference>